<dbReference type="Pfam" id="PF05118">
    <property type="entry name" value="Asp_Arg_Hydrox"/>
    <property type="match status" value="1"/>
</dbReference>
<dbReference type="RefSeq" id="WP_275089323.1">
    <property type="nucleotide sequence ID" value="NZ_CP119078.1"/>
</dbReference>
<evidence type="ECO:0000313" key="2">
    <source>
        <dbReference type="EMBL" id="WED43514.1"/>
    </source>
</evidence>
<evidence type="ECO:0000259" key="1">
    <source>
        <dbReference type="Pfam" id="PF05118"/>
    </source>
</evidence>
<dbReference type="Gene3D" id="2.60.120.330">
    <property type="entry name" value="B-lactam Antibiotic, Isopenicillin N Synthase, Chain"/>
    <property type="match status" value="1"/>
</dbReference>
<dbReference type="InterPro" id="IPR027443">
    <property type="entry name" value="IPNS-like_sf"/>
</dbReference>
<proteinExistence type="predicted"/>
<dbReference type="Proteomes" id="UP001222087">
    <property type="component" value="Chromosome"/>
</dbReference>
<dbReference type="EMBL" id="CP119078">
    <property type="protein sequence ID" value="WED43514.1"/>
    <property type="molecule type" value="Genomic_DNA"/>
</dbReference>
<dbReference type="SUPFAM" id="SSF51197">
    <property type="entry name" value="Clavaminate synthase-like"/>
    <property type="match status" value="1"/>
</dbReference>
<feature type="domain" description="Aspartyl/asparaginy/proline hydroxylase" evidence="1">
    <location>
        <begin position="24"/>
        <end position="175"/>
    </location>
</feature>
<reference evidence="2 3" key="1">
    <citation type="submission" date="2023-02" db="EMBL/GenBank/DDBJ databases">
        <title>Genome Sequence of L. cardiaca H63T.</title>
        <authorList>
            <person name="Lopez A.E."/>
            <person name="Cianciotto N.P."/>
        </authorList>
    </citation>
    <scope>NUCLEOTIDE SEQUENCE [LARGE SCALE GENOMIC DNA]</scope>
    <source>
        <strain evidence="2 3">H63</strain>
    </source>
</reference>
<keyword evidence="3" id="KW-1185">Reference proteome</keyword>
<accession>A0ABY8ASR7</accession>
<evidence type="ECO:0000313" key="3">
    <source>
        <dbReference type="Proteomes" id="UP001222087"/>
    </source>
</evidence>
<organism evidence="2 3">
    <name type="scientific">Legionella cardiaca</name>
    <dbReference type="NCBI Taxonomy" id="1071983"/>
    <lineage>
        <taxon>Bacteria</taxon>
        <taxon>Pseudomonadati</taxon>
        <taxon>Pseudomonadota</taxon>
        <taxon>Gammaproteobacteria</taxon>
        <taxon>Legionellales</taxon>
        <taxon>Legionellaceae</taxon>
        <taxon>Legionella</taxon>
    </lineage>
</organism>
<sequence>MTSKILGKLSFNDELLQNDLNTIAQFPELNEEYDEFGIGYWKNHSLWNECGDFTNTQYRDYITPIKITELGKKLPYITRMVEENFDLTHLKMVRARNLINGFVIPHKDFVELKQRKTHYLRVFIPLENNSDSYHSDEKSVFQMQKGEVWRLDASIVHAAANFGTDSRVHICLDFQFPEERVPE</sequence>
<protein>
    <submittedName>
        <fullName evidence="2">Aspartyl/asparaginyl beta-hydroxylase domain-containing protein</fullName>
    </submittedName>
</protein>
<name>A0ABY8ASR7_9GAMM</name>
<gene>
    <name evidence="2" type="ORF">PXX05_01710</name>
</gene>
<dbReference type="InterPro" id="IPR007803">
    <property type="entry name" value="Asp/Arg/Pro-Hydrxlase"/>
</dbReference>